<dbReference type="InterPro" id="IPR011055">
    <property type="entry name" value="Dup_hybrid_motif"/>
</dbReference>
<organism evidence="4 5">
    <name type="scientific">Aquimarina aggregata</name>
    <dbReference type="NCBI Taxonomy" id="1642818"/>
    <lineage>
        <taxon>Bacteria</taxon>
        <taxon>Pseudomonadati</taxon>
        <taxon>Bacteroidota</taxon>
        <taxon>Flavobacteriia</taxon>
        <taxon>Flavobacteriales</taxon>
        <taxon>Flavobacteriaceae</taxon>
        <taxon>Aquimarina</taxon>
    </lineage>
</organism>
<evidence type="ECO:0000313" key="5">
    <source>
        <dbReference type="Proteomes" id="UP000076715"/>
    </source>
</evidence>
<name>A0A163CH04_9FLAO</name>
<comment type="caution">
    <text evidence="4">The sequence shown here is derived from an EMBL/GenBank/DDBJ whole genome shotgun (WGS) entry which is preliminary data.</text>
</comment>
<feature type="transmembrane region" description="Helical" evidence="1">
    <location>
        <begin position="273"/>
        <end position="290"/>
    </location>
</feature>
<dbReference type="InterPro" id="IPR050570">
    <property type="entry name" value="Cell_wall_metabolism_enzyme"/>
</dbReference>
<evidence type="ECO:0000256" key="1">
    <source>
        <dbReference type="SAM" id="Phobius"/>
    </source>
</evidence>
<dbReference type="STRING" id="1642818.AWE51_02875"/>
<dbReference type="OrthoDB" id="1522859at2"/>
<evidence type="ECO:0000313" key="4">
    <source>
        <dbReference type="EMBL" id="KZS42402.1"/>
    </source>
</evidence>
<dbReference type="AlphaFoldDB" id="A0A163CH04"/>
<dbReference type="GO" id="GO:0004222">
    <property type="term" value="F:metalloendopeptidase activity"/>
    <property type="evidence" value="ECO:0007669"/>
    <property type="project" value="TreeGrafter"/>
</dbReference>
<dbReference type="Pfam" id="PF01551">
    <property type="entry name" value="Peptidase_M23"/>
    <property type="match status" value="1"/>
</dbReference>
<dbReference type="Gene3D" id="2.70.70.10">
    <property type="entry name" value="Glucose Permease (Domain IIA)"/>
    <property type="match status" value="1"/>
</dbReference>
<dbReference type="CDD" id="cd12797">
    <property type="entry name" value="M23_peptidase"/>
    <property type="match status" value="1"/>
</dbReference>
<feature type="transmembrane region" description="Helical" evidence="1">
    <location>
        <begin position="138"/>
        <end position="157"/>
    </location>
</feature>
<dbReference type="RefSeq" id="WP_066310071.1">
    <property type="nucleotide sequence ID" value="NZ_LQRT01000002.1"/>
</dbReference>
<gene>
    <name evidence="4" type="ORF">AWE51_02875</name>
</gene>
<protein>
    <recommendedName>
        <fullName evidence="6">Peptidase M23 domain-containing protein</fullName>
    </recommendedName>
</protein>
<keyword evidence="1" id="KW-0472">Membrane</keyword>
<keyword evidence="1" id="KW-1133">Transmembrane helix</keyword>
<dbReference type="PANTHER" id="PTHR21666:SF286">
    <property type="entry name" value="LIPOPROTEIN NLPD"/>
    <property type="match status" value="1"/>
</dbReference>
<sequence>MTNLFLYIIQTAFIFSVLYILFVLFLKQLTFHHLNRIILLLLLPISLLIPLTKGIFPSSFSDVIIEVPLFDQVAMINTDIVDIQDIKTNDINSSFNYLGILITIYLIVVAIYLLRFFLTAKNLFLLKRRSFTKKENGYKLVIADVANIFSYFDSIFIPKQKIKTYDEYVLAHERMHIKLKHSIDVIITEIYIAFFWFNPLSYLYRKSLKSVHEFQADKGVLQKGVKTSDYMQLLMQTLEVQKPNNLYNYFKQPILKQRVIMMTKPKSNNLAKLKYSILLLMCIFLISAFTKPNISNKNSNDIEFVTILNVLDACDILEDETLPPSLFPVQNGTKENITSHFGVKRKHPKINKGVAHGGIDIRATPGTPVIATADGIISKASLEGDWGNLIIISHADDHETWYAHLQGFNIKKEQSVKKGDIIGYVGNTGLSTGPHLHYEVKYKGKRVNPLDYIN</sequence>
<proteinExistence type="predicted"/>
<feature type="transmembrane region" description="Helical" evidence="1">
    <location>
        <begin position="37"/>
        <end position="56"/>
    </location>
</feature>
<feature type="transmembrane region" description="Helical" evidence="1">
    <location>
        <begin position="6"/>
        <end position="25"/>
    </location>
</feature>
<dbReference type="InterPro" id="IPR008756">
    <property type="entry name" value="Peptidase_M56"/>
</dbReference>
<dbReference type="CDD" id="cd07341">
    <property type="entry name" value="M56_BlaR1_MecR1_like"/>
    <property type="match status" value="1"/>
</dbReference>
<feature type="domain" description="M23ase beta-sheet core" evidence="2">
    <location>
        <begin position="356"/>
        <end position="449"/>
    </location>
</feature>
<evidence type="ECO:0008006" key="6">
    <source>
        <dbReference type="Google" id="ProtNLM"/>
    </source>
</evidence>
<dbReference type="InterPro" id="IPR016047">
    <property type="entry name" value="M23ase_b-sheet_dom"/>
</dbReference>
<reference evidence="4 5" key="1">
    <citation type="submission" date="2016-01" db="EMBL/GenBank/DDBJ databases">
        <title>The draft genome sequence of Aquimarina sp. RZW4-3-2.</title>
        <authorList>
            <person name="Wang Y."/>
        </authorList>
    </citation>
    <scope>NUCLEOTIDE SEQUENCE [LARGE SCALE GENOMIC DNA]</scope>
    <source>
        <strain evidence="4 5">RZW4-3-2</strain>
    </source>
</reference>
<dbReference type="SUPFAM" id="SSF51261">
    <property type="entry name" value="Duplicated hybrid motif"/>
    <property type="match status" value="1"/>
</dbReference>
<evidence type="ECO:0000259" key="3">
    <source>
        <dbReference type="Pfam" id="PF05569"/>
    </source>
</evidence>
<evidence type="ECO:0000259" key="2">
    <source>
        <dbReference type="Pfam" id="PF01551"/>
    </source>
</evidence>
<feature type="transmembrane region" description="Helical" evidence="1">
    <location>
        <begin position="185"/>
        <end position="204"/>
    </location>
</feature>
<feature type="transmembrane region" description="Helical" evidence="1">
    <location>
        <begin position="97"/>
        <end position="118"/>
    </location>
</feature>
<dbReference type="EMBL" id="LQRT01000002">
    <property type="protein sequence ID" value="KZS42402.1"/>
    <property type="molecule type" value="Genomic_DNA"/>
</dbReference>
<keyword evidence="5" id="KW-1185">Reference proteome</keyword>
<feature type="domain" description="Peptidase M56" evidence="3">
    <location>
        <begin position="155"/>
        <end position="261"/>
    </location>
</feature>
<keyword evidence="1" id="KW-0812">Transmembrane</keyword>
<accession>A0A163CH04</accession>
<dbReference type="PANTHER" id="PTHR21666">
    <property type="entry name" value="PEPTIDASE-RELATED"/>
    <property type="match status" value="1"/>
</dbReference>
<dbReference type="Pfam" id="PF05569">
    <property type="entry name" value="Peptidase_M56"/>
    <property type="match status" value="1"/>
</dbReference>
<dbReference type="Proteomes" id="UP000076715">
    <property type="component" value="Unassembled WGS sequence"/>
</dbReference>